<organism evidence="14 15">
    <name type="scientific">Nocardia jiangsuensis</name>
    <dbReference type="NCBI Taxonomy" id="1691563"/>
    <lineage>
        <taxon>Bacteria</taxon>
        <taxon>Bacillati</taxon>
        <taxon>Actinomycetota</taxon>
        <taxon>Actinomycetes</taxon>
        <taxon>Mycobacteriales</taxon>
        <taxon>Nocardiaceae</taxon>
        <taxon>Nocardia</taxon>
    </lineage>
</organism>
<dbReference type="InterPro" id="IPR014292">
    <property type="entry name" value="Acyl_transf_WS/DGAT"/>
</dbReference>
<evidence type="ECO:0000259" key="12">
    <source>
        <dbReference type="Pfam" id="PF03007"/>
    </source>
</evidence>
<evidence type="ECO:0000256" key="1">
    <source>
        <dbReference type="ARBA" id="ARBA00004771"/>
    </source>
</evidence>
<evidence type="ECO:0000256" key="6">
    <source>
        <dbReference type="ARBA" id="ARBA00022679"/>
    </source>
</evidence>
<evidence type="ECO:0000256" key="8">
    <source>
        <dbReference type="ARBA" id="ARBA00023098"/>
    </source>
</evidence>
<dbReference type="EMBL" id="JBHSAX010000014">
    <property type="protein sequence ID" value="MFC3963325.1"/>
    <property type="molecule type" value="Genomic_DNA"/>
</dbReference>
<comment type="pathway">
    <text evidence="2">Lipid metabolism.</text>
</comment>
<evidence type="ECO:0000256" key="7">
    <source>
        <dbReference type="ARBA" id="ARBA00022798"/>
    </source>
</evidence>
<dbReference type="Gene3D" id="3.30.559.10">
    <property type="entry name" value="Chloramphenicol acetyltransferase-like domain"/>
    <property type="match status" value="1"/>
</dbReference>
<feature type="domain" description="O-acyltransferase WSD1-like N-terminal" evidence="12">
    <location>
        <begin position="4"/>
        <end position="267"/>
    </location>
</feature>
<comment type="catalytic activity">
    <reaction evidence="10 11">
        <text>an acyl-CoA + a 1,2-diacyl-sn-glycerol = a triacyl-sn-glycerol + CoA</text>
        <dbReference type="Rhea" id="RHEA:10868"/>
        <dbReference type="ChEBI" id="CHEBI:17815"/>
        <dbReference type="ChEBI" id="CHEBI:57287"/>
        <dbReference type="ChEBI" id="CHEBI:58342"/>
        <dbReference type="ChEBI" id="CHEBI:64615"/>
        <dbReference type="EC" id="2.3.1.20"/>
    </reaction>
</comment>
<dbReference type="InterPro" id="IPR023213">
    <property type="entry name" value="CAT-like_dom_sf"/>
</dbReference>
<proteinExistence type="inferred from homology"/>
<evidence type="ECO:0000256" key="2">
    <source>
        <dbReference type="ARBA" id="ARBA00005189"/>
    </source>
</evidence>
<evidence type="ECO:0000256" key="9">
    <source>
        <dbReference type="ARBA" id="ARBA00023315"/>
    </source>
</evidence>
<accession>A0ABV8DUI5</accession>
<reference evidence="15" key="1">
    <citation type="journal article" date="2019" name="Int. J. Syst. Evol. Microbiol.">
        <title>The Global Catalogue of Microorganisms (GCM) 10K type strain sequencing project: providing services to taxonomists for standard genome sequencing and annotation.</title>
        <authorList>
            <consortium name="The Broad Institute Genomics Platform"/>
            <consortium name="The Broad Institute Genome Sequencing Center for Infectious Disease"/>
            <person name="Wu L."/>
            <person name="Ma J."/>
        </authorList>
    </citation>
    <scope>NUCLEOTIDE SEQUENCE [LARGE SCALE GENOMIC DNA]</scope>
    <source>
        <strain evidence="15">CGMCC 4.7330</strain>
    </source>
</reference>
<keyword evidence="9 11" id="KW-0012">Acyltransferase</keyword>
<protein>
    <recommendedName>
        <fullName evidence="4 11">Diacylglycerol O-acyltransferase</fullName>
        <ecNumber evidence="4 11">2.3.1.20</ecNumber>
    </recommendedName>
</protein>
<dbReference type="Pfam" id="PF03007">
    <property type="entry name" value="WS_DGAT_cat"/>
    <property type="match status" value="1"/>
</dbReference>
<evidence type="ECO:0000259" key="13">
    <source>
        <dbReference type="Pfam" id="PF06974"/>
    </source>
</evidence>
<keyword evidence="8 11" id="KW-0443">Lipid metabolism</keyword>
<dbReference type="PANTHER" id="PTHR31650">
    <property type="entry name" value="O-ACYLTRANSFERASE (WSD1-LIKE) FAMILY PROTEIN"/>
    <property type="match status" value="1"/>
</dbReference>
<gene>
    <name evidence="14" type="ORF">ACFO0B_15140</name>
</gene>
<evidence type="ECO:0000256" key="4">
    <source>
        <dbReference type="ARBA" id="ARBA00013244"/>
    </source>
</evidence>
<dbReference type="EC" id="2.3.1.20" evidence="4 11"/>
<name>A0ABV8DUI5_9NOCA</name>
<dbReference type="InterPro" id="IPR009721">
    <property type="entry name" value="O-acyltransferase_WSD1_C"/>
</dbReference>
<dbReference type="RefSeq" id="WP_378613062.1">
    <property type="nucleotide sequence ID" value="NZ_JBHSAX010000014.1"/>
</dbReference>
<dbReference type="NCBIfam" id="TIGR02946">
    <property type="entry name" value="acyl_WS_DGAT"/>
    <property type="match status" value="1"/>
</dbReference>
<keyword evidence="15" id="KW-1185">Reference proteome</keyword>
<keyword evidence="6 11" id="KW-0808">Transferase</keyword>
<dbReference type="PANTHER" id="PTHR31650:SF1">
    <property type="entry name" value="WAX ESTER SYNTHASE_DIACYLGLYCEROL ACYLTRANSFERASE 4-RELATED"/>
    <property type="match status" value="1"/>
</dbReference>
<evidence type="ECO:0000256" key="3">
    <source>
        <dbReference type="ARBA" id="ARBA00009587"/>
    </source>
</evidence>
<sequence>MERLTGLDASFLYLETGTQHLHVCALLLLDPAADGGDYSFATFKAELGRRLAFVPQMRRKLRAVPLDLDHPYWVEAGDYDLDYHVRRYGLPAPGGRAELAELVGDIAGTPMDRNHPLWQVRVVEGVEGDRVAVILKYHHAAVDGVTGAELLMALCDAEPGKRGSEEPPAPLGREPEPSDLRLLAEAALRFPTRAGVVRMVPKTVGRLAGMVRRRVGNRSGMALPLTAPRTPFNGAITPHRAVAFTEVELAAVKRIKNAFGVKINDVVLAVVGGALRDYLAERGELPEEKSLIATIPVSVHESSRHTRGINKVSSLFCLLGTDIADPVQRLKRVAEANRAAKEEHEELIGPDFLQDWTQYAPPNTFRIAMRLYSSLELAERHPVVHNLVVSNVAGPPLPLYFLGVRLLSSYPFGPIFHGSGLNITALSYDGKLDFGLIACRELVPDLAALTDRIPGVVDALRAAAEQTA</sequence>
<dbReference type="Pfam" id="PF06974">
    <property type="entry name" value="WS_DGAT_C"/>
    <property type="match status" value="1"/>
</dbReference>
<comment type="pathway">
    <text evidence="1 11">Glycerolipid metabolism; triacylglycerol biosynthesis.</text>
</comment>
<keyword evidence="7 11" id="KW-0319">Glycerol metabolism</keyword>
<dbReference type="InterPro" id="IPR004255">
    <property type="entry name" value="O-acyltransferase_WSD1_N"/>
</dbReference>
<evidence type="ECO:0000313" key="14">
    <source>
        <dbReference type="EMBL" id="MFC3963325.1"/>
    </source>
</evidence>
<keyword evidence="5 11" id="KW-0444">Lipid biosynthesis</keyword>
<dbReference type="GO" id="GO:0016746">
    <property type="term" value="F:acyltransferase activity"/>
    <property type="evidence" value="ECO:0007669"/>
    <property type="project" value="UniProtKB-KW"/>
</dbReference>
<evidence type="ECO:0000313" key="15">
    <source>
        <dbReference type="Proteomes" id="UP001595696"/>
    </source>
</evidence>
<evidence type="ECO:0000256" key="10">
    <source>
        <dbReference type="ARBA" id="ARBA00048109"/>
    </source>
</evidence>
<dbReference type="SUPFAM" id="SSF52777">
    <property type="entry name" value="CoA-dependent acyltransferases"/>
    <property type="match status" value="1"/>
</dbReference>
<evidence type="ECO:0000256" key="5">
    <source>
        <dbReference type="ARBA" id="ARBA00022516"/>
    </source>
</evidence>
<comment type="caution">
    <text evidence="14">The sequence shown here is derived from an EMBL/GenBank/DDBJ whole genome shotgun (WGS) entry which is preliminary data.</text>
</comment>
<dbReference type="InterPro" id="IPR045034">
    <property type="entry name" value="O-acyltransferase_WSD1-like"/>
</dbReference>
<evidence type="ECO:0000256" key="11">
    <source>
        <dbReference type="RuleBase" id="RU361241"/>
    </source>
</evidence>
<dbReference type="Proteomes" id="UP001595696">
    <property type="component" value="Unassembled WGS sequence"/>
</dbReference>
<comment type="similarity">
    <text evidence="3 11">Belongs to the long-chain O-acyltransferase family.</text>
</comment>
<feature type="domain" description="O-acyltransferase WSD1 C-terminal" evidence="13">
    <location>
        <begin position="310"/>
        <end position="453"/>
    </location>
</feature>